<proteinExistence type="predicted"/>
<organism evidence="1 2">
    <name type="scientific">Haloarcula onubensis</name>
    <dbReference type="NCBI Taxonomy" id="2950539"/>
    <lineage>
        <taxon>Archaea</taxon>
        <taxon>Methanobacteriati</taxon>
        <taxon>Methanobacteriota</taxon>
        <taxon>Stenosarchaea group</taxon>
        <taxon>Halobacteria</taxon>
        <taxon>Halobacteriales</taxon>
        <taxon>Haloarculaceae</taxon>
        <taxon>Haloarcula</taxon>
    </lineage>
</organism>
<dbReference type="Pfam" id="PF04883">
    <property type="entry name" value="HK97-gp10_like"/>
    <property type="match status" value="1"/>
</dbReference>
<dbReference type="InterPro" id="IPR010064">
    <property type="entry name" value="HK97-gp10_tail"/>
</dbReference>
<accession>A0ABU2FWL7</accession>
<dbReference type="Proteomes" id="UP001268864">
    <property type="component" value="Unassembled WGS sequence"/>
</dbReference>
<name>A0ABU2FWL7_9EURY</name>
<protein>
    <submittedName>
        <fullName evidence="1">HK97 gp10 family phage protein</fullName>
    </submittedName>
</protein>
<reference evidence="1 2" key="1">
    <citation type="submission" date="2022-06" db="EMBL/GenBank/DDBJ databases">
        <title>Halomicroarcula sp. a new haloarchaeum isolate from saline soil.</title>
        <authorList>
            <person name="Strakova D."/>
            <person name="Galisteo C."/>
            <person name="Sanchez-Porro C."/>
            <person name="Ventosa A."/>
        </authorList>
    </citation>
    <scope>NUCLEOTIDE SEQUENCE [LARGE SCALE GENOMIC DNA]</scope>
    <source>
        <strain evidence="1 2">S3CR25-11</strain>
    </source>
</reference>
<evidence type="ECO:0000313" key="2">
    <source>
        <dbReference type="Proteomes" id="UP001268864"/>
    </source>
</evidence>
<sequence>MTEFDGFEQLAAKLQLLATHLDEAAKFIGPAVDAGVQTTALQIERSAREKVPVDTGNLRRKIDTQKVGEGEYLVGTNVPYAPDVEFGRGPVVADDGYLRFKVDGEVLFRKSVGPAEAQPFLRPALQEHKSDLVENIEEEIDTVLRAAFE</sequence>
<evidence type="ECO:0000313" key="1">
    <source>
        <dbReference type="EMBL" id="MDS0284672.1"/>
    </source>
</evidence>
<comment type="caution">
    <text evidence="1">The sequence shown here is derived from an EMBL/GenBank/DDBJ whole genome shotgun (WGS) entry which is preliminary data.</text>
</comment>
<dbReference type="NCBIfam" id="TIGR01725">
    <property type="entry name" value="phge_HK97_gp10"/>
    <property type="match status" value="1"/>
</dbReference>
<keyword evidence="2" id="KW-1185">Reference proteome</keyword>
<dbReference type="RefSeq" id="WP_310902338.1">
    <property type="nucleotide sequence ID" value="NZ_JAMQOS010000010.1"/>
</dbReference>
<dbReference type="EMBL" id="JAMQOS010000010">
    <property type="protein sequence ID" value="MDS0284672.1"/>
    <property type="molecule type" value="Genomic_DNA"/>
</dbReference>
<gene>
    <name evidence="1" type="ORF">NDI86_21460</name>
</gene>